<reference evidence="4" key="1">
    <citation type="journal article" date="2023" name="Commun. Biol.">
        <title>Genome analysis of Parmales, the sister group of diatoms, reveals the evolutionary specialization of diatoms from phago-mixotrophs to photoautotrophs.</title>
        <authorList>
            <person name="Ban H."/>
            <person name="Sato S."/>
            <person name="Yoshikawa S."/>
            <person name="Yamada K."/>
            <person name="Nakamura Y."/>
            <person name="Ichinomiya M."/>
            <person name="Sato N."/>
            <person name="Blanc-Mathieu R."/>
            <person name="Endo H."/>
            <person name="Kuwata A."/>
            <person name="Ogata H."/>
        </authorList>
    </citation>
    <scope>NUCLEOTIDE SEQUENCE [LARGE SCALE GENOMIC DNA]</scope>
    <source>
        <strain evidence="4">NIES 3700</strain>
    </source>
</reference>
<dbReference type="PANTHER" id="PTHR45527">
    <property type="entry name" value="NONRIBOSOMAL PEPTIDE SYNTHETASE"/>
    <property type="match status" value="1"/>
</dbReference>
<dbReference type="SUPFAM" id="SSF48403">
    <property type="entry name" value="Ankyrin repeat"/>
    <property type="match status" value="1"/>
</dbReference>
<dbReference type="PANTHER" id="PTHR45527:SF1">
    <property type="entry name" value="FATTY ACID SYNTHASE"/>
    <property type="match status" value="1"/>
</dbReference>
<evidence type="ECO:0000313" key="4">
    <source>
        <dbReference type="Proteomes" id="UP001165122"/>
    </source>
</evidence>
<accession>A0A9W7L0R7</accession>
<dbReference type="Pfam" id="PF00501">
    <property type="entry name" value="AMP-binding"/>
    <property type="match status" value="1"/>
</dbReference>
<feature type="repeat" description="ANK" evidence="1">
    <location>
        <begin position="848"/>
        <end position="880"/>
    </location>
</feature>
<dbReference type="Gene3D" id="3.40.50.12780">
    <property type="entry name" value="N-terminal domain of ligase-like"/>
    <property type="match status" value="1"/>
</dbReference>
<dbReference type="Proteomes" id="UP001165122">
    <property type="component" value="Unassembled WGS sequence"/>
</dbReference>
<dbReference type="SMART" id="SM00248">
    <property type="entry name" value="ANK"/>
    <property type="match status" value="3"/>
</dbReference>
<dbReference type="GO" id="GO:0005737">
    <property type="term" value="C:cytoplasm"/>
    <property type="evidence" value="ECO:0007669"/>
    <property type="project" value="TreeGrafter"/>
</dbReference>
<evidence type="ECO:0000313" key="3">
    <source>
        <dbReference type="EMBL" id="GMI18200.1"/>
    </source>
</evidence>
<dbReference type="InterPro" id="IPR042099">
    <property type="entry name" value="ANL_N_sf"/>
</dbReference>
<dbReference type="EMBL" id="BRXW01000325">
    <property type="protein sequence ID" value="GMI18200.1"/>
    <property type="molecule type" value="Genomic_DNA"/>
</dbReference>
<dbReference type="GO" id="GO:0044550">
    <property type="term" value="P:secondary metabolite biosynthetic process"/>
    <property type="evidence" value="ECO:0007669"/>
    <property type="project" value="TreeGrafter"/>
</dbReference>
<keyword evidence="4" id="KW-1185">Reference proteome</keyword>
<proteinExistence type="predicted"/>
<keyword evidence="1" id="KW-0040">ANK repeat</keyword>
<organism evidence="3 4">
    <name type="scientific">Triparma laevis f. longispina</name>
    <dbReference type="NCBI Taxonomy" id="1714387"/>
    <lineage>
        <taxon>Eukaryota</taxon>
        <taxon>Sar</taxon>
        <taxon>Stramenopiles</taxon>
        <taxon>Ochrophyta</taxon>
        <taxon>Bolidophyceae</taxon>
        <taxon>Parmales</taxon>
        <taxon>Triparmaceae</taxon>
        <taxon>Triparma</taxon>
    </lineage>
</organism>
<dbReference type="Pfam" id="PF12796">
    <property type="entry name" value="Ank_2"/>
    <property type="match status" value="1"/>
</dbReference>
<dbReference type="SUPFAM" id="SSF56801">
    <property type="entry name" value="Acetyl-CoA synthetase-like"/>
    <property type="match status" value="1"/>
</dbReference>
<evidence type="ECO:0000259" key="2">
    <source>
        <dbReference type="Pfam" id="PF00501"/>
    </source>
</evidence>
<dbReference type="Gene3D" id="1.25.40.20">
    <property type="entry name" value="Ankyrin repeat-containing domain"/>
    <property type="match status" value="2"/>
</dbReference>
<dbReference type="OrthoDB" id="75981at2759"/>
<dbReference type="AlphaFoldDB" id="A0A9W7L0R7"/>
<dbReference type="GO" id="GO:0043041">
    <property type="term" value="P:amino acid activation for nonribosomal peptide biosynthetic process"/>
    <property type="evidence" value="ECO:0007669"/>
    <property type="project" value="TreeGrafter"/>
</dbReference>
<dbReference type="InterPro" id="IPR000873">
    <property type="entry name" value="AMP-dep_synth/lig_dom"/>
</dbReference>
<name>A0A9W7L0R7_9STRA</name>
<feature type="domain" description="AMP-dependent synthetase/ligase" evidence="2">
    <location>
        <begin position="130"/>
        <end position="375"/>
    </location>
</feature>
<comment type="caution">
    <text evidence="3">The sequence shown here is derived from an EMBL/GenBank/DDBJ whole genome shotgun (WGS) entry which is preliminary data.</text>
</comment>
<dbReference type="InterPro" id="IPR036770">
    <property type="entry name" value="Ankyrin_rpt-contain_sf"/>
</dbReference>
<protein>
    <recommendedName>
        <fullName evidence="2">AMP-dependent synthetase/ligase domain-containing protein</fullName>
    </recommendedName>
</protein>
<dbReference type="GO" id="GO:0031177">
    <property type="term" value="F:phosphopantetheine binding"/>
    <property type="evidence" value="ECO:0007669"/>
    <property type="project" value="TreeGrafter"/>
</dbReference>
<gene>
    <name evidence="3" type="ORF">TrLO_g974</name>
</gene>
<dbReference type="Pfam" id="PF00023">
    <property type="entry name" value="Ank"/>
    <property type="match status" value="1"/>
</dbReference>
<sequence>MDDSSSSHSSPLPSSPLTVSKLSPFVAALSTFLNTSLVFVTSLSSSPNHAISILACRHNQALYTSSLLSNSTPPTASTPPHCLISPLDLKDGHVRNSLIVSTLSSSYGPSTVVFDEQSLAAEYSHLFPHSVVIILSTLFENVKNNVNDVSGDVSATTFVPLSPPSSLLAHHIISTSGTTSKPSLTKLSNASINAYCESRIQVENIQSSSTILQLSLSTFDPSISDVTLFHLLNCSLVLYSPQSSLPINDNINDLIKQNKVTHIMTTKGITSTLKIIPRPPLKVLSIGGEHVSQSFINTYARHDNNNDNSTSNSTSKTTRLILNYGLTELGVYQFSGEVFKYQIEHVGLPLKDFEVEFVDVDEERGWGEIVMRGGWIDDCMGYVEEENSSSSDFGRNSNRIVKNGNKNNFEGNWRKEGYRTGDLGYINPEGNLIIKGRINSLEHFKVNGVLISSSEIIENFEESIENCRVYVLNEPFTVYVVIFEDSTPKWYRKNALLNKIFTFISSTFLRSTVRVPNWITYIGPSSHFNSTYLKKTTTTRTGKTISSKSNTLASLPPLTSSTFSDSLTPSLPLTSPLGLFTSHKIKTILNLTTLPTSNQTFTELGGDSLAASRVIRGCWAEWKGVEDGRKVGGVFGSVGGEWDLGGFISKSLGEWVEGVEQNLETSFKGSLDTPEIEETETAEMNSSMYDDLTQCVTLGYVNLTKTLIEKLKVNPNMNAHDGRIGKEGSRNVRKATWKSTLLHITCSNGRVEVLSYLLSLSKIKVLTPDATGTYPVHLAAGNSLPCLLAMLPHVPLAVRDANKHTLLHSASRSGNLPSLKHLTNLWLNDPTIKTPKKGQSKLDQTDRWQRTPVHWAVLNKHESCLVLLLESGASVGEEKSNVELKGSSLKKETPKEIAERIEWGGDILRRYKP</sequence>
<evidence type="ECO:0000256" key="1">
    <source>
        <dbReference type="PROSITE-ProRule" id="PRU00023"/>
    </source>
</evidence>
<dbReference type="InterPro" id="IPR002110">
    <property type="entry name" value="Ankyrin_rpt"/>
</dbReference>
<dbReference type="PROSITE" id="PS50088">
    <property type="entry name" value="ANK_REPEAT"/>
    <property type="match status" value="1"/>
</dbReference>